<organism evidence="2 3">
    <name type="scientific">Rhizopogon vinicolor AM-OR11-026</name>
    <dbReference type="NCBI Taxonomy" id="1314800"/>
    <lineage>
        <taxon>Eukaryota</taxon>
        <taxon>Fungi</taxon>
        <taxon>Dikarya</taxon>
        <taxon>Basidiomycota</taxon>
        <taxon>Agaricomycotina</taxon>
        <taxon>Agaricomycetes</taxon>
        <taxon>Agaricomycetidae</taxon>
        <taxon>Boletales</taxon>
        <taxon>Suillineae</taxon>
        <taxon>Rhizopogonaceae</taxon>
        <taxon>Rhizopogon</taxon>
    </lineage>
</organism>
<proteinExistence type="predicted"/>
<keyword evidence="1" id="KW-0812">Transmembrane</keyword>
<keyword evidence="1" id="KW-0472">Membrane</keyword>
<sequence>MNLTCLDTLNTSSSLLFPSSSLTASQSNVPTFIPDSGSLLGDLSPIDIFAFIAIIVIASSIVTFPGWRWYISVTSFCSCFPCIVFYPDNDGTPSFVNMDIHRNPASVTARPVSNQDNDDMFWSADASNHDRMRLSKAGNDDQSFPFPLRFGWDGEPKIQHLPINNMSVALLKQHCRDFSLIQVGKKAELRE</sequence>
<evidence type="ECO:0008006" key="4">
    <source>
        <dbReference type="Google" id="ProtNLM"/>
    </source>
</evidence>
<name>A0A1B7N7B3_9AGAM</name>
<dbReference type="Proteomes" id="UP000092154">
    <property type="component" value="Unassembled WGS sequence"/>
</dbReference>
<keyword evidence="3" id="KW-1185">Reference proteome</keyword>
<evidence type="ECO:0000313" key="3">
    <source>
        <dbReference type="Proteomes" id="UP000092154"/>
    </source>
</evidence>
<keyword evidence="1" id="KW-1133">Transmembrane helix</keyword>
<feature type="transmembrane region" description="Helical" evidence="1">
    <location>
        <begin position="48"/>
        <end position="67"/>
    </location>
</feature>
<dbReference type="InParanoid" id="A0A1B7N7B3"/>
<dbReference type="OrthoDB" id="3210866at2759"/>
<gene>
    <name evidence="2" type="ORF">K503DRAFT_864359</name>
</gene>
<reference evidence="2 3" key="1">
    <citation type="submission" date="2016-06" db="EMBL/GenBank/DDBJ databases">
        <title>Comparative genomics of the ectomycorrhizal sister species Rhizopogon vinicolor and Rhizopogon vesiculosus (Basidiomycota: Boletales) reveals a divergence of the mating type B locus.</title>
        <authorList>
            <consortium name="DOE Joint Genome Institute"/>
            <person name="Mujic A.B."/>
            <person name="Kuo A."/>
            <person name="Tritt A."/>
            <person name="Lipzen A."/>
            <person name="Chen C."/>
            <person name="Johnson J."/>
            <person name="Sharma A."/>
            <person name="Barry K."/>
            <person name="Grigoriev I.V."/>
            <person name="Spatafora J.W."/>
        </authorList>
    </citation>
    <scope>NUCLEOTIDE SEQUENCE [LARGE SCALE GENOMIC DNA]</scope>
    <source>
        <strain evidence="2 3">AM-OR11-026</strain>
    </source>
</reference>
<evidence type="ECO:0000313" key="2">
    <source>
        <dbReference type="EMBL" id="OAX40739.1"/>
    </source>
</evidence>
<accession>A0A1B7N7B3</accession>
<evidence type="ECO:0000256" key="1">
    <source>
        <dbReference type="SAM" id="Phobius"/>
    </source>
</evidence>
<dbReference type="AlphaFoldDB" id="A0A1B7N7B3"/>
<protein>
    <recommendedName>
        <fullName evidence="4">SAP domain-containing protein</fullName>
    </recommendedName>
</protein>
<dbReference type="EMBL" id="KV448201">
    <property type="protein sequence ID" value="OAX40739.1"/>
    <property type="molecule type" value="Genomic_DNA"/>
</dbReference>